<reference evidence="2" key="1">
    <citation type="thesis" date="2020" institute="ProQuest LLC" country="789 East Eisenhower Parkway, Ann Arbor, MI, USA">
        <title>Comparative Genomics and Chromosome Evolution.</title>
        <authorList>
            <person name="Mudd A.B."/>
        </authorList>
    </citation>
    <scope>NUCLEOTIDE SEQUENCE</scope>
    <source>
        <strain evidence="2">HN-11 Male</strain>
        <tissue evidence="2">Kidney and liver</tissue>
    </source>
</reference>
<dbReference type="EMBL" id="WNTK01000001">
    <property type="protein sequence ID" value="KAG9494192.1"/>
    <property type="molecule type" value="Genomic_DNA"/>
</dbReference>
<evidence type="ECO:0000313" key="2">
    <source>
        <dbReference type="EMBL" id="KAG9494192.1"/>
    </source>
</evidence>
<name>A0A8J6FUY4_ELECQ</name>
<dbReference type="AlphaFoldDB" id="A0A8J6FUY4"/>
<evidence type="ECO:0000313" key="3">
    <source>
        <dbReference type="Proteomes" id="UP000770717"/>
    </source>
</evidence>
<sequence>MVIDYKFFVVSSCSCILFTLRYLLIRSRGWLEGSMTLRSDYTVCSLLPWRHTDLLEVRLKRVEDFSLKPFASFSIKVNIEG</sequence>
<proteinExistence type="predicted"/>
<feature type="transmembrane region" description="Helical" evidence="1">
    <location>
        <begin position="6"/>
        <end position="25"/>
    </location>
</feature>
<organism evidence="2 3">
    <name type="scientific">Eleutherodactylus coqui</name>
    <name type="common">Puerto Rican coqui</name>
    <dbReference type="NCBI Taxonomy" id="57060"/>
    <lineage>
        <taxon>Eukaryota</taxon>
        <taxon>Metazoa</taxon>
        <taxon>Chordata</taxon>
        <taxon>Craniata</taxon>
        <taxon>Vertebrata</taxon>
        <taxon>Euteleostomi</taxon>
        <taxon>Amphibia</taxon>
        <taxon>Batrachia</taxon>
        <taxon>Anura</taxon>
        <taxon>Neobatrachia</taxon>
        <taxon>Hyloidea</taxon>
        <taxon>Eleutherodactylidae</taxon>
        <taxon>Eleutherodactylinae</taxon>
        <taxon>Eleutherodactylus</taxon>
        <taxon>Eleutherodactylus</taxon>
    </lineage>
</organism>
<keyword evidence="1" id="KW-0812">Transmembrane</keyword>
<accession>A0A8J6FUY4</accession>
<evidence type="ECO:0000256" key="1">
    <source>
        <dbReference type="SAM" id="Phobius"/>
    </source>
</evidence>
<comment type="caution">
    <text evidence="2">The sequence shown here is derived from an EMBL/GenBank/DDBJ whole genome shotgun (WGS) entry which is preliminary data.</text>
</comment>
<keyword evidence="3" id="KW-1185">Reference proteome</keyword>
<keyword evidence="1" id="KW-1133">Transmembrane helix</keyword>
<keyword evidence="1" id="KW-0472">Membrane</keyword>
<gene>
    <name evidence="2" type="ORF">GDO78_001832</name>
</gene>
<protein>
    <submittedName>
        <fullName evidence="2">Uncharacterized protein</fullName>
    </submittedName>
</protein>
<dbReference type="Proteomes" id="UP000770717">
    <property type="component" value="Unassembled WGS sequence"/>
</dbReference>